<dbReference type="SMART" id="SM00382">
    <property type="entry name" value="AAA"/>
    <property type="match status" value="2"/>
</dbReference>
<feature type="region of interest" description="Disordered" evidence="3">
    <location>
        <begin position="510"/>
        <end position="556"/>
    </location>
</feature>
<dbReference type="SUPFAM" id="SSF52540">
    <property type="entry name" value="P-loop containing nucleoside triphosphate hydrolases"/>
    <property type="match status" value="2"/>
</dbReference>
<dbReference type="InterPro" id="IPR027417">
    <property type="entry name" value="P-loop_NTPase"/>
</dbReference>
<dbReference type="InterPro" id="IPR003439">
    <property type="entry name" value="ABC_transporter-like_ATP-bd"/>
</dbReference>
<dbReference type="Gene3D" id="3.40.50.300">
    <property type="entry name" value="P-loop containing nucleotide triphosphate hydrolases"/>
    <property type="match status" value="2"/>
</dbReference>
<proteinExistence type="predicted"/>
<accession>A0A927RPD9</accession>
<dbReference type="PANTHER" id="PTHR42855:SF1">
    <property type="entry name" value="ABC TRANSPORTER DOMAIN-CONTAINING PROTEIN"/>
    <property type="match status" value="1"/>
</dbReference>
<dbReference type="PROSITE" id="PS50893">
    <property type="entry name" value="ABC_TRANSPORTER_2"/>
    <property type="match status" value="2"/>
</dbReference>
<dbReference type="CDD" id="cd03221">
    <property type="entry name" value="ABCF_EF-3"/>
    <property type="match status" value="2"/>
</dbReference>
<dbReference type="PANTHER" id="PTHR42855">
    <property type="entry name" value="ABC TRANSPORTER ATP-BINDING SUBUNIT"/>
    <property type="match status" value="1"/>
</dbReference>
<evidence type="ECO:0000256" key="1">
    <source>
        <dbReference type="ARBA" id="ARBA00022741"/>
    </source>
</evidence>
<dbReference type="EMBL" id="JADBEM010000001">
    <property type="protein sequence ID" value="MBE1612031.1"/>
    <property type="molecule type" value="Genomic_DNA"/>
</dbReference>
<dbReference type="PROSITE" id="PS00211">
    <property type="entry name" value="ABC_TRANSPORTER_1"/>
    <property type="match status" value="2"/>
</dbReference>
<evidence type="ECO:0000313" key="6">
    <source>
        <dbReference type="Proteomes" id="UP000638648"/>
    </source>
</evidence>
<reference evidence="5" key="1">
    <citation type="submission" date="2020-10" db="EMBL/GenBank/DDBJ databases">
        <title>Sequencing the genomes of 1000 actinobacteria strains.</title>
        <authorList>
            <person name="Klenk H.-P."/>
        </authorList>
    </citation>
    <scope>NUCLEOTIDE SEQUENCE</scope>
    <source>
        <strain evidence="5">DSM 45354</strain>
    </source>
</reference>
<organism evidence="5 6">
    <name type="scientific">Actinopolymorpha pittospori</name>
    <dbReference type="NCBI Taxonomy" id="648752"/>
    <lineage>
        <taxon>Bacteria</taxon>
        <taxon>Bacillati</taxon>
        <taxon>Actinomycetota</taxon>
        <taxon>Actinomycetes</taxon>
        <taxon>Propionibacteriales</taxon>
        <taxon>Actinopolymorphaceae</taxon>
        <taxon>Actinopolymorpha</taxon>
    </lineage>
</organism>
<keyword evidence="6" id="KW-1185">Reference proteome</keyword>
<evidence type="ECO:0000256" key="2">
    <source>
        <dbReference type="ARBA" id="ARBA00022840"/>
    </source>
</evidence>
<feature type="domain" description="ABC transporter" evidence="4">
    <location>
        <begin position="6"/>
        <end position="220"/>
    </location>
</feature>
<name>A0A927RPD9_9ACTN</name>
<dbReference type="GO" id="GO:0005524">
    <property type="term" value="F:ATP binding"/>
    <property type="evidence" value="ECO:0007669"/>
    <property type="project" value="UniProtKB-KW"/>
</dbReference>
<dbReference type="RefSeq" id="WP_192755152.1">
    <property type="nucleotide sequence ID" value="NZ_BAABJL010000222.1"/>
</dbReference>
<dbReference type="Pfam" id="PF00005">
    <property type="entry name" value="ABC_tran"/>
    <property type="match status" value="2"/>
</dbReference>
<gene>
    <name evidence="5" type="ORF">HEB94_008879</name>
</gene>
<dbReference type="InterPro" id="IPR017871">
    <property type="entry name" value="ABC_transporter-like_CS"/>
</dbReference>
<protein>
    <submittedName>
        <fullName evidence="5">ATP-binding cassette subfamily F protein uup</fullName>
    </submittedName>
</protein>
<dbReference type="GO" id="GO:0016887">
    <property type="term" value="F:ATP hydrolysis activity"/>
    <property type="evidence" value="ECO:0007669"/>
    <property type="project" value="InterPro"/>
</dbReference>
<feature type="domain" description="ABC transporter" evidence="4">
    <location>
        <begin position="284"/>
        <end position="527"/>
    </location>
</feature>
<dbReference type="GO" id="GO:0003677">
    <property type="term" value="F:DNA binding"/>
    <property type="evidence" value="ECO:0007669"/>
    <property type="project" value="InterPro"/>
</dbReference>
<sequence length="620" mass="67578">MATNLVNLERVDKAYGITPLLREVSLGVSAGERIGLVGRNGAGKSTLLALLADTEEADSGRVTHNRGLRVGVLQQRDGFDPGATVADLVLGGQPEHVWMADRRVRDVLGGLLGDVPIERTVDGLSGGERRRVALARLLVQEYDLILLDEPTNHLDIEVTDWLARHLVARPEALVAVTHDRWFLDAVCTTTWELADGEVNAFEGGYAAYVLARAERDRMADASESRRQNLLRKELAWLRRGAPARTSKPKFRMDAAAALIENEPDPRDSPALAKFATARLGKTVIDLKDVDISRGSRELLRAVSWQLGPGERVGIVGVNGAGKTTLLRLLAGDTEPDHGKVITGRTVQLGHLTQELGTLDPTLTVTEAAEEIRRVIKLGPDHIRPGAIGRRPVPSAGPEVTAISLLERFGFRGDRLRTRVGELSGGERRRLELLCLLLTEPNVLMLDEPTNDLDIDTLQVIEDFLDAWPGSLVVVTHDRYFLERVCDTTWALLGDGRLAMLPGGVEEYLARRQSGTDRPTPTSSTGSAGSAVSAASSTPTPNGSGARPPDAADQRAAKKELAKLERQLSRLTSREAELHAAQAEHASDYEKLMTLDTELRGVQAEKEEVESRWLELAESLE</sequence>
<comment type="caution">
    <text evidence="5">The sequence shown here is derived from an EMBL/GenBank/DDBJ whole genome shotgun (WGS) entry which is preliminary data.</text>
</comment>
<evidence type="ECO:0000259" key="4">
    <source>
        <dbReference type="PROSITE" id="PS50893"/>
    </source>
</evidence>
<dbReference type="AlphaFoldDB" id="A0A927RPD9"/>
<dbReference type="InterPro" id="IPR003593">
    <property type="entry name" value="AAA+_ATPase"/>
</dbReference>
<evidence type="ECO:0000256" key="3">
    <source>
        <dbReference type="SAM" id="MobiDB-lite"/>
    </source>
</evidence>
<dbReference type="Proteomes" id="UP000638648">
    <property type="component" value="Unassembled WGS sequence"/>
</dbReference>
<keyword evidence="1" id="KW-0547">Nucleotide-binding</keyword>
<keyword evidence="2 5" id="KW-0067">ATP-binding</keyword>
<feature type="compositionally biased region" description="Low complexity" evidence="3">
    <location>
        <begin position="518"/>
        <end position="548"/>
    </location>
</feature>
<dbReference type="InterPro" id="IPR051309">
    <property type="entry name" value="ABCF_ATPase"/>
</dbReference>
<evidence type="ECO:0000313" key="5">
    <source>
        <dbReference type="EMBL" id="MBE1612031.1"/>
    </source>
</evidence>